<proteinExistence type="predicted"/>
<organism evidence="1 2">
    <name type="scientific">Drechslerella dactyloides</name>
    <name type="common">Nematode-trapping fungus</name>
    <name type="synonym">Arthrobotrys dactyloides</name>
    <dbReference type="NCBI Taxonomy" id="74499"/>
    <lineage>
        <taxon>Eukaryota</taxon>
        <taxon>Fungi</taxon>
        <taxon>Dikarya</taxon>
        <taxon>Ascomycota</taxon>
        <taxon>Pezizomycotina</taxon>
        <taxon>Orbiliomycetes</taxon>
        <taxon>Orbiliales</taxon>
        <taxon>Orbiliaceae</taxon>
        <taxon>Drechslerella</taxon>
    </lineage>
</organism>
<gene>
    <name evidence="1" type="ORF">Dda_9471</name>
</gene>
<dbReference type="AlphaFoldDB" id="A0AAD6NF18"/>
<name>A0AAD6NF18_DREDA</name>
<evidence type="ECO:0000313" key="1">
    <source>
        <dbReference type="EMBL" id="KAJ6255790.1"/>
    </source>
</evidence>
<accession>A0AAD6NF18</accession>
<protein>
    <submittedName>
        <fullName evidence="1">Uncharacterized protein</fullName>
    </submittedName>
</protein>
<dbReference type="EMBL" id="JAQGDS010000020">
    <property type="protein sequence ID" value="KAJ6255790.1"/>
    <property type="molecule type" value="Genomic_DNA"/>
</dbReference>
<comment type="caution">
    <text evidence="1">The sequence shown here is derived from an EMBL/GenBank/DDBJ whole genome shotgun (WGS) entry which is preliminary data.</text>
</comment>
<evidence type="ECO:0000313" key="2">
    <source>
        <dbReference type="Proteomes" id="UP001221413"/>
    </source>
</evidence>
<reference evidence="1" key="1">
    <citation type="submission" date="2023-01" db="EMBL/GenBank/DDBJ databases">
        <title>The chitinases involved in constricting ring structure development in the nematode-trapping fungus Drechslerella dactyloides.</title>
        <authorList>
            <person name="Wang R."/>
            <person name="Zhang L."/>
            <person name="Tang P."/>
            <person name="Li S."/>
            <person name="Liang L."/>
        </authorList>
    </citation>
    <scope>NUCLEOTIDE SEQUENCE</scope>
    <source>
        <strain evidence="1">YMF1.00031</strain>
    </source>
</reference>
<sequence length="68" mass="7599">MTQRHNAYVTDSKSIAYEISPPSPFQEKWRNIRHCAPNSHASENAAAGGFAREVLRTTASKRALTLKK</sequence>
<keyword evidence="2" id="KW-1185">Reference proteome</keyword>
<dbReference type="Proteomes" id="UP001221413">
    <property type="component" value="Unassembled WGS sequence"/>
</dbReference>